<dbReference type="Proteomes" id="UP000323653">
    <property type="component" value="Chromosome"/>
</dbReference>
<gene>
    <name evidence="1" type="ORF">FYC62_14545</name>
</gene>
<protein>
    <recommendedName>
        <fullName evidence="3">Lipoprotein</fullName>
    </recommendedName>
</protein>
<proteinExistence type="predicted"/>
<dbReference type="RefSeq" id="WP_149075458.1">
    <property type="nucleotide sequence ID" value="NZ_CP043329.1"/>
</dbReference>
<keyword evidence="2" id="KW-1185">Reference proteome</keyword>
<evidence type="ECO:0000313" key="1">
    <source>
        <dbReference type="EMBL" id="QEK52741.1"/>
    </source>
</evidence>
<reference evidence="1 2" key="1">
    <citation type="submission" date="2019-08" db="EMBL/GenBank/DDBJ databases">
        <title>Pedobacter sp. nov., isolated from Han river, South Korea.</title>
        <authorList>
            <person name="Lee D.-H."/>
            <person name="Kim Y.-S."/>
            <person name="Hwang E.-M."/>
            <person name="Le Tran T.C."/>
            <person name="Cha C.-J."/>
        </authorList>
    </citation>
    <scope>NUCLEOTIDE SEQUENCE [LARGE SCALE GENOMIC DNA]</scope>
    <source>
        <strain evidence="1 2">CJ43</strain>
    </source>
</reference>
<sequence>MKNYIIILLSIILISCKETNSSFIESDNFNACGVSSFSQLNWAQDLVAGKGACSQIYSGAKLTMYDYMGVKVFYFENLASSTGSCNRILYNCSGMILISANSEQSIWTDFENNKTNGKLIWSI</sequence>
<dbReference type="EMBL" id="CP043329">
    <property type="protein sequence ID" value="QEK52741.1"/>
    <property type="molecule type" value="Genomic_DNA"/>
</dbReference>
<evidence type="ECO:0008006" key="3">
    <source>
        <dbReference type="Google" id="ProtNLM"/>
    </source>
</evidence>
<dbReference type="AlphaFoldDB" id="A0A5C0VMB4"/>
<organism evidence="1 2">
    <name type="scientific">Pedobacter aquae</name>
    <dbReference type="NCBI Taxonomy" id="2605747"/>
    <lineage>
        <taxon>Bacteria</taxon>
        <taxon>Pseudomonadati</taxon>
        <taxon>Bacteroidota</taxon>
        <taxon>Sphingobacteriia</taxon>
        <taxon>Sphingobacteriales</taxon>
        <taxon>Sphingobacteriaceae</taxon>
        <taxon>Pedobacter</taxon>
    </lineage>
</organism>
<evidence type="ECO:0000313" key="2">
    <source>
        <dbReference type="Proteomes" id="UP000323653"/>
    </source>
</evidence>
<name>A0A5C0VMB4_9SPHI</name>
<dbReference type="PROSITE" id="PS51257">
    <property type="entry name" value="PROKAR_LIPOPROTEIN"/>
    <property type="match status" value="1"/>
</dbReference>
<dbReference type="KEGG" id="pej:FYC62_14545"/>
<accession>A0A5C0VMB4</accession>